<keyword evidence="2" id="KW-1185">Reference proteome</keyword>
<reference evidence="1 2" key="1">
    <citation type="submission" date="2020-05" db="EMBL/GenBank/DDBJ databases">
        <title>Draft genome sequence of Desulfovibrio sp. strain HN2T.</title>
        <authorList>
            <person name="Ueno A."/>
            <person name="Tamazawa S."/>
            <person name="Tamamura S."/>
            <person name="Murakami T."/>
            <person name="Kiyama T."/>
            <person name="Inomata H."/>
            <person name="Amano Y."/>
            <person name="Miyakawa K."/>
            <person name="Tamaki H."/>
            <person name="Naganuma T."/>
            <person name="Kaneko K."/>
        </authorList>
    </citation>
    <scope>NUCLEOTIDE SEQUENCE [LARGE SCALE GENOMIC DNA]</scope>
    <source>
        <strain evidence="1 2">HN2</strain>
    </source>
</reference>
<dbReference type="Proteomes" id="UP000503840">
    <property type="component" value="Unassembled WGS sequence"/>
</dbReference>
<evidence type="ECO:0008006" key="3">
    <source>
        <dbReference type="Google" id="ProtNLM"/>
    </source>
</evidence>
<evidence type="ECO:0000313" key="1">
    <source>
        <dbReference type="EMBL" id="GFM33433.1"/>
    </source>
</evidence>
<sequence>MKRLTALFILLVALLTLEGCAMLDGLVSKPAPPAPPAPGVVVAPYNGNALHNFYMGRQYVAEGRYELAREHYLLALASAREEAMRDALVAELQSVDRLIKTLR</sequence>
<comment type="caution">
    <text evidence="1">The sequence shown here is derived from an EMBL/GenBank/DDBJ whole genome shotgun (WGS) entry which is preliminary data.</text>
</comment>
<gene>
    <name evidence="1" type="ORF">DSM101010T_17980</name>
</gene>
<name>A0A7J0BI46_9BACT</name>
<dbReference type="RefSeq" id="WP_174405096.1">
    <property type="nucleotide sequence ID" value="NZ_BLVO01000013.1"/>
</dbReference>
<accession>A0A7J0BI46</accession>
<organism evidence="1 2">
    <name type="scientific">Desulfovibrio subterraneus</name>
    <dbReference type="NCBI Taxonomy" id="2718620"/>
    <lineage>
        <taxon>Bacteria</taxon>
        <taxon>Pseudomonadati</taxon>
        <taxon>Thermodesulfobacteriota</taxon>
        <taxon>Desulfovibrionia</taxon>
        <taxon>Desulfovibrionales</taxon>
        <taxon>Desulfovibrionaceae</taxon>
        <taxon>Desulfovibrio</taxon>
    </lineage>
</organism>
<protein>
    <recommendedName>
        <fullName evidence="3">Lipoprotein</fullName>
    </recommendedName>
</protein>
<proteinExistence type="predicted"/>
<dbReference type="EMBL" id="BLVO01000013">
    <property type="protein sequence ID" value="GFM33433.1"/>
    <property type="molecule type" value="Genomic_DNA"/>
</dbReference>
<evidence type="ECO:0000313" key="2">
    <source>
        <dbReference type="Proteomes" id="UP000503840"/>
    </source>
</evidence>
<dbReference type="AlphaFoldDB" id="A0A7J0BI46"/>